<gene>
    <name evidence="2" type="primary">LOC109129133</name>
</gene>
<accession>A0ABM1QZY1</accession>
<dbReference type="GeneID" id="109129133"/>
<reference evidence="1" key="1">
    <citation type="journal article" date="2014" name="Nat. Commun.">
        <title>The emerging biofuel crop Camelina sativa retains a highly undifferentiated hexaploid genome structure.</title>
        <authorList>
            <person name="Kagale S."/>
            <person name="Koh C."/>
            <person name="Nixon J."/>
            <person name="Bollina V."/>
            <person name="Clarke W.E."/>
            <person name="Tuteja R."/>
            <person name="Spillane C."/>
            <person name="Robinson S.J."/>
            <person name="Links M.G."/>
            <person name="Clarke C."/>
            <person name="Higgins E.E."/>
            <person name="Huebert T."/>
            <person name="Sharpe A.G."/>
            <person name="Parkin I.A."/>
        </authorList>
    </citation>
    <scope>NUCLEOTIDE SEQUENCE [LARGE SCALE GENOMIC DNA]</scope>
    <source>
        <strain evidence="1">cv. DH55</strain>
    </source>
</reference>
<organism evidence="1 2">
    <name type="scientific">Camelina sativa</name>
    <name type="common">False flax</name>
    <name type="synonym">Myagrum sativum</name>
    <dbReference type="NCBI Taxonomy" id="90675"/>
    <lineage>
        <taxon>Eukaryota</taxon>
        <taxon>Viridiplantae</taxon>
        <taxon>Streptophyta</taxon>
        <taxon>Embryophyta</taxon>
        <taxon>Tracheophyta</taxon>
        <taxon>Spermatophyta</taxon>
        <taxon>Magnoliopsida</taxon>
        <taxon>eudicotyledons</taxon>
        <taxon>Gunneridae</taxon>
        <taxon>Pentapetalae</taxon>
        <taxon>rosids</taxon>
        <taxon>malvids</taxon>
        <taxon>Brassicales</taxon>
        <taxon>Brassicaceae</taxon>
        <taxon>Camelineae</taxon>
        <taxon>Camelina</taxon>
    </lineage>
</organism>
<keyword evidence="1" id="KW-1185">Reference proteome</keyword>
<dbReference type="RefSeq" id="XP_019092319.1">
    <property type="nucleotide sequence ID" value="XM_019236774.1"/>
</dbReference>
<evidence type="ECO:0000313" key="2">
    <source>
        <dbReference type="RefSeq" id="XP_019092319.1"/>
    </source>
</evidence>
<sequence>MNLKEAQNRQRSYVANRRKDLEFQVDDRVCLKMAMLQGGTGCMRRCYACISQGFHCVYAEKVFHKDDELLAKTPANLQSNMTMEARPMRVPERRIKEIQQKKISLMRVLRDCDGVEEQTLDPEVKMNTRFKKWFEKQAEA</sequence>
<protein>
    <submittedName>
        <fullName evidence="2">Uncharacterized protein LOC109129133</fullName>
    </submittedName>
</protein>
<reference evidence="2" key="2">
    <citation type="submission" date="2025-08" db="UniProtKB">
        <authorList>
            <consortium name="RefSeq"/>
        </authorList>
    </citation>
    <scope>IDENTIFICATION</scope>
    <source>
        <tissue evidence="2">Leaf</tissue>
    </source>
</reference>
<proteinExistence type="predicted"/>
<evidence type="ECO:0000313" key="1">
    <source>
        <dbReference type="Proteomes" id="UP000694864"/>
    </source>
</evidence>
<name>A0ABM1QZY1_CAMSA</name>
<dbReference type="Proteomes" id="UP000694864">
    <property type="component" value="Chromosome 15"/>
</dbReference>